<name>A0A8S5TG13_9CAUD</name>
<reference evidence="1" key="1">
    <citation type="journal article" date="2021" name="Proc. Natl. Acad. Sci. U.S.A.">
        <title>A Catalog of Tens of Thousands of Viruses from Human Metagenomes Reveals Hidden Associations with Chronic Diseases.</title>
        <authorList>
            <person name="Tisza M.J."/>
            <person name="Buck C.B."/>
        </authorList>
    </citation>
    <scope>NUCLEOTIDE SEQUENCE</scope>
    <source>
        <strain evidence="1">Ctt8G1</strain>
    </source>
</reference>
<organism evidence="1">
    <name type="scientific">Myoviridae sp. ctt8G1</name>
    <dbReference type="NCBI Taxonomy" id="2827713"/>
    <lineage>
        <taxon>Viruses</taxon>
        <taxon>Duplodnaviria</taxon>
        <taxon>Heunggongvirae</taxon>
        <taxon>Uroviricota</taxon>
        <taxon>Caudoviricetes</taxon>
    </lineage>
</organism>
<dbReference type="EMBL" id="BK032822">
    <property type="protein sequence ID" value="DAF62193.1"/>
    <property type="molecule type" value="Genomic_DNA"/>
</dbReference>
<proteinExistence type="predicted"/>
<sequence length="144" mass="16559">MTKKEFEELTRRLITAEDYRTVESLYLAAGNMGKTEFCKEMRAMCQWDGANDHIELRRCLKEIGRHVGAADAELGLLKKTVKDGNRELAEFLVGKACAYEDSDFHREAVRLVGQREVTLMKLRMDLPLWEEDKKYLASVLDGTK</sequence>
<accession>A0A8S5TG13</accession>
<protein>
    <submittedName>
        <fullName evidence="1">Uncharacterized protein</fullName>
    </submittedName>
</protein>
<evidence type="ECO:0000313" key="1">
    <source>
        <dbReference type="EMBL" id="DAF62193.1"/>
    </source>
</evidence>